<dbReference type="Proteomes" id="UP001168877">
    <property type="component" value="Unassembled WGS sequence"/>
</dbReference>
<keyword evidence="5" id="KW-0063">Aspartyl esterase</keyword>
<dbReference type="SUPFAM" id="SSF51126">
    <property type="entry name" value="Pectin lyase-like"/>
    <property type="match status" value="1"/>
</dbReference>
<evidence type="ECO:0000256" key="5">
    <source>
        <dbReference type="ARBA" id="ARBA00023085"/>
    </source>
</evidence>
<dbReference type="Pfam" id="PF01095">
    <property type="entry name" value="Pectinesterase"/>
    <property type="match status" value="1"/>
</dbReference>
<dbReference type="EMBL" id="JAUESC010000388">
    <property type="protein sequence ID" value="KAK0571788.1"/>
    <property type="molecule type" value="Genomic_DNA"/>
</dbReference>
<protein>
    <recommendedName>
        <fullName evidence="3">pectinesterase</fullName>
        <ecNumber evidence="3">3.1.1.11</ecNumber>
    </recommendedName>
</protein>
<dbReference type="InterPro" id="IPR012334">
    <property type="entry name" value="Pectin_lyas_fold"/>
</dbReference>
<name>A0AA39RDM4_ACESA</name>
<comment type="caution">
    <text evidence="7">The sequence shown here is derived from an EMBL/GenBank/DDBJ whole genome shotgun (WGS) entry which is preliminary data.</text>
</comment>
<comment type="similarity">
    <text evidence="2">Belongs to the pectinesterase family.</text>
</comment>
<dbReference type="EC" id="3.1.1.11" evidence="3"/>
<dbReference type="GO" id="GO:0045490">
    <property type="term" value="P:pectin catabolic process"/>
    <property type="evidence" value="ECO:0007669"/>
    <property type="project" value="TreeGrafter"/>
</dbReference>
<evidence type="ECO:0000256" key="4">
    <source>
        <dbReference type="ARBA" id="ARBA00022801"/>
    </source>
</evidence>
<feature type="domain" description="Pectinesterase catalytic" evidence="6">
    <location>
        <begin position="9"/>
        <end position="116"/>
    </location>
</feature>
<keyword evidence="4" id="KW-0378">Hydrolase</keyword>
<dbReference type="InterPro" id="IPR011050">
    <property type="entry name" value="Pectin_lyase_fold/virulence"/>
</dbReference>
<evidence type="ECO:0000256" key="1">
    <source>
        <dbReference type="ARBA" id="ARBA00005184"/>
    </source>
</evidence>
<dbReference type="GO" id="GO:0042545">
    <property type="term" value="P:cell wall modification"/>
    <property type="evidence" value="ECO:0007669"/>
    <property type="project" value="InterPro"/>
</dbReference>
<dbReference type="AlphaFoldDB" id="A0AA39RDM4"/>
<dbReference type="GO" id="GO:0030599">
    <property type="term" value="F:pectinesterase activity"/>
    <property type="evidence" value="ECO:0007669"/>
    <property type="project" value="UniProtKB-EC"/>
</dbReference>
<dbReference type="InterPro" id="IPR000070">
    <property type="entry name" value="Pectinesterase_cat"/>
</dbReference>
<evidence type="ECO:0000259" key="6">
    <source>
        <dbReference type="Pfam" id="PF01095"/>
    </source>
</evidence>
<dbReference type="PANTHER" id="PTHR31321">
    <property type="entry name" value="ACYL-COA THIOESTER HYDROLASE YBHC-RELATED"/>
    <property type="match status" value="1"/>
</dbReference>
<keyword evidence="8" id="KW-1185">Reference proteome</keyword>
<evidence type="ECO:0000313" key="8">
    <source>
        <dbReference type="Proteomes" id="UP001168877"/>
    </source>
</evidence>
<organism evidence="7 8">
    <name type="scientific">Acer saccharum</name>
    <name type="common">Sugar maple</name>
    <dbReference type="NCBI Taxonomy" id="4024"/>
    <lineage>
        <taxon>Eukaryota</taxon>
        <taxon>Viridiplantae</taxon>
        <taxon>Streptophyta</taxon>
        <taxon>Embryophyta</taxon>
        <taxon>Tracheophyta</taxon>
        <taxon>Spermatophyta</taxon>
        <taxon>Magnoliopsida</taxon>
        <taxon>eudicotyledons</taxon>
        <taxon>Gunneridae</taxon>
        <taxon>Pentapetalae</taxon>
        <taxon>rosids</taxon>
        <taxon>malvids</taxon>
        <taxon>Sapindales</taxon>
        <taxon>Sapindaceae</taxon>
        <taxon>Hippocastanoideae</taxon>
        <taxon>Acereae</taxon>
        <taxon>Acer</taxon>
    </lineage>
</organism>
<comment type="pathway">
    <text evidence="1">Glycan metabolism; pectin degradation; 2-dehydro-3-deoxy-D-gluconate from pectin: step 1/5.</text>
</comment>
<reference evidence="7" key="1">
    <citation type="journal article" date="2022" name="Plant J.">
        <title>Strategies of tolerance reflected in two North American maple genomes.</title>
        <authorList>
            <person name="McEvoy S.L."/>
            <person name="Sezen U.U."/>
            <person name="Trouern-Trend A."/>
            <person name="McMahon S.M."/>
            <person name="Schaberg P.G."/>
            <person name="Yang J."/>
            <person name="Wegrzyn J.L."/>
            <person name="Swenson N.G."/>
        </authorList>
    </citation>
    <scope>NUCLEOTIDE SEQUENCE</scope>
    <source>
        <strain evidence="7">NS2018</strain>
    </source>
</reference>
<dbReference type="Gene3D" id="2.160.20.10">
    <property type="entry name" value="Single-stranded right-handed beta-helix, Pectin lyase-like"/>
    <property type="match status" value="1"/>
</dbReference>
<evidence type="ECO:0000256" key="3">
    <source>
        <dbReference type="ARBA" id="ARBA00013229"/>
    </source>
</evidence>
<evidence type="ECO:0000256" key="2">
    <source>
        <dbReference type="ARBA" id="ARBA00008891"/>
    </source>
</evidence>
<dbReference type="PANTHER" id="PTHR31321:SF126">
    <property type="entry name" value="PECTINESTERASE"/>
    <property type="match status" value="1"/>
</dbReference>
<evidence type="ECO:0000313" key="7">
    <source>
        <dbReference type="EMBL" id="KAK0571788.1"/>
    </source>
</evidence>
<sequence length="121" mass="13474">MQNTTIKSVAQGMGGVITAQARENVTDNSGFAFVHCNITGSSDPYLGRAWKEKPRVVFVYTYMGTLINSEGWSDGSHPEHANTVYHGEYKCIGPGATSSDRVRFAKLLSKEEARPFLRFYY</sequence>
<gene>
    <name evidence="7" type="ORF">LWI29_021602</name>
</gene>
<proteinExistence type="inferred from homology"/>
<accession>A0AA39RDM4</accession>
<reference evidence="7" key="2">
    <citation type="submission" date="2023-06" db="EMBL/GenBank/DDBJ databases">
        <authorList>
            <person name="Swenson N.G."/>
            <person name="Wegrzyn J.L."/>
            <person name="Mcevoy S.L."/>
        </authorList>
    </citation>
    <scope>NUCLEOTIDE SEQUENCE</scope>
    <source>
        <strain evidence="7">NS2018</strain>
        <tissue evidence="7">Leaf</tissue>
    </source>
</reference>